<dbReference type="PANTHER" id="PTHR45724:SF23">
    <property type="entry name" value="AQUAPORIN NIP4-1-RELATED"/>
    <property type="match status" value="1"/>
</dbReference>
<dbReference type="OrthoDB" id="3222at2759"/>
<evidence type="ECO:0000256" key="2">
    <source>
        <dbReference type="ARBA" id="ARBA00022448"/>
    </source>
</evidence>
<dbReference type="EMBL" id="CP093344">
    <property type="protein sequence ID" value="WOG88075.1"/>
    <property type="molecule type" value="Genomic_DNA"/>
</dbReference>
<dbReference type="KEGG" id="dcr:108208436"/>
<protein>
    <submittedName>
        <fullName evidence="7">Uncharacterized protein</fullName>
    </submittedName>
</protein>
<evidence type="ECO:0000256" key="6">
    <source>
        <dbReference type="RuleBase" id="RU000477"/>
    </source>
</evidence>
<comment type="subcellular location">
    <subcellularLocation>
        <location evidence="1">Membrane</location>
        <topology evidence="1">Multi-pass membrane protein</topology>
    </subcellularLocation>
</comment>
<keyword evidence="3 6" id="KW-0812">Transmembrane</keyword>
<dbReference type="InterPro" id="IPR000425">
    <property type="entry name" value="MIP"/>
</dbReference>
<keyword evidence="5" id="KW-0472">Membrane</keyword>
<dbReference type="GO" id="GO:0016020">
    <property type="term" value="C:membrane"/>
    <property type="evidence" value="ECO:0007669"/>
    <property type="project" value="UniProtKB-SubCell"/>
</dbReference>
<keyword evidence="2 6" id="KW-0813">Transport</keyword>
<reference evidence="7" key="1">
    <citation type="journal article" date="2016" name="Nat. Genet.">
        <title>A high-quality carrot genome assembly provides new insights into carotenoid accumulation and asterid genome evolution.</title>
        <authorList>
            <person name="Iorizzo M."/>
            <person name="Ellison S."/>
            <person name="Senalik D."/>
            <person name="Zeng P."/>
            <person name="Satapoomin P."/>
            <person name="Huang J."/>
            <person name="Bowman M."/>
            <person name="Iovene M."/>
            <person name="Sanseverino W."/>
            <person name="Cavagnaro P."/>
            <person name="Yildiz M."/>
            <person name="Macko-Podgorni A."/>
            <person name="Moranska E."/>
            <person name="Grzebelus E."/>
            <person name="Grzebelus D."/>
            <person name="Ashrafi H."/>
            <person name="Zheng Z."/>
            <person name="Cheng S."/>
            <person name="Spooner D."/>
            <person name="Van Deynze A."/>
            <person name="Simon P."/>
        </authorList>
    </citation>
    <scope>NUCLEOTIDE SEQUENCE</scope>
    <source>
        <tissue evidence="7">Leaf</tissue>
    </source>
</reference>
<dbReference type="GO" id="GO:0015267">
    <property type="term" value="F:channel activity"/>
    <property type="evidence" value="ECO:0007669"/>
    <property type="project" value="InterPro"/>
</dbReference>
<dbReference type="Pfam" id="PF00230">
    <property type="entry name" value="MIP"/>
    <property type="match status" value="1"/>
</dbReference>
<organism evidence="7 8">
    <name type="scientific">Daucus carota subsp. sativus</name>
    <name type="common">Carrot</name>
    <dbReference type="NCBI Taxonomy" id="79200"/>
    <lineage>
        <taxon>Eukaryota</taxon>
        <taxon>Viridiplantae</taxon>
        <taxon>Streptophyta</taxon>
        <taxon>Embryophyta</taxon>
        <taxon>Tracheophyta</taxon>
        <taxon>Spermatophyta</taxon>
        <taxon>Magnoliopsida</taxon>
        <taxon>eudicotyledons</taxon>
        <taxon>Gunneridae</taxon>
        <taxon>Pentapetalae</taxon>
        <taxon>asterids</taxon>
        <taxon>campanulids</taxon>
        <taxon>Apiales</taxon>
        <taxon>Apiaceae</taxon>
        <taxon>Apioideae</taxon>
        <taxon>Scandiceae</taxon>
        <taxon>Daucinae</taxon>
        <taxon>Daucus</taxon>
        <taxon>Daucus sect. Daucus</taxon>
    </lineage>
</organism>
<evidence type="ECO:0000256" key="3">
    <source>
        <dbReference type="ARBA" id="ARBA00022692"/>
    </source>
</evidence>
<evidence type="ECO:0000313" key="7">
    <source>
        <dbReference type="EMBL" id="WOG88075.1"/>
    </source>
</evidence>
<sequence length="274" mass="29040">MAQNAVNAKKDTTDLENGIQTDSETEFDSGICSWDSAEVVTIVQKVIAEVCGTYFVIFAGCGSVAANKVYGGTVTFPGICITWGLIVMCMIYSVGHISGAHFNPAITVTFAIFRRFPWKQVPFYVAAQVAGSTLASGTVRLVFDVDKDKYFGTVPAGSDIQSFAIEIIIAFLQMFVVCGVATDTRAVGELAGIAVGASVVLNVFVAGPMSGASLNPARSLGPAIVMNVYRGIWVYMVAPFVGSIAGGFVYGWIRITDRPLIEIAKTASMGRGLQ</sequence>
<name>A0A161X3W9_DAUCS</name>
<dbReference type="NCBIfam" id="TIGR00861">
    <property type="entry name" value="MIP"/>
    <property type="match status" value="1"/>
</dbReference>
<keyword evidence="8" id="KW-1185">Reference proteome</keyword>
<dbReference type="InterPro" id="IPR023271">
    <property type="entry name" value="Aquaporin-like"/>
</dbReference>
<dbReference type="PANTHER" id="PTHR45724">
    <property type="entry name" value="AQUAPORIN NIP2-1"/>
    <property type="match status" value="1"/>
</dbReference>
<dbReference type="InterPro" id="IPR034294">
    <property type="entry name" value="Aquaporin_transptr"/>
</dbReference>
<dbReference type="CDD" id="cd00333">
    <property type="entry name" value="MIP"/>
    <property type="match status" value="1"/>
</dbReference>
<comment type="similarity">
    <text evidence="6">Belongs to the MIP/aquaporin (TC 1.A.8) family.</text>
</comment>
<evidence type="ECO:0000256" key="5">
    <source>
        <dbReference type="ARBA" id="ARBA00023136"/>
    </source>
</evidence>
<dbReference type="Gramene" id="KZN05645">
    <property type="protein sequence ID" value="KZN05645"/>
    <property type="gene ID" value="DCAR_006482"/>
</dbReference>
<dbReference type="OMA" id="VHIGFTL"/>
<dbReference type="Gene3D" id="1.20.1080.10">
    <property type="entry name" value="Glycerol uptake facilitator protein"/>
    <property type="match status" value="1"/>
</dbReference>
<dbReference type="SUPFAM" id="SSF81338">
    <property type="entry name" value="Aquaporin-like"/>
    <property type="match status" value="1"/>
</dbReference>
<accession>A0A161X3W9</accession>
<evidence type="ECO:0000256" key="4">
    <source>
        <dbReference type="ARBA" id="ARBA00022989"/>
    </source>
</evidence>
<dbReference type="PROSITE" id="PS00221">
    <property type="entry name" value="MIP"/>
    <property type="match status" value="1"/>
</dbReference>
<keyword evidence="4" id="KW-1133">Transmembrane helix</keyword>
<dbReference type="Proteomes" id="UP000077755">
    <property type="component" value="Chromosome 2"/>
</dbReference>
<reference evidence="7" key="2">
    <citation type="submission" date="2022-03" db="EMBL/GenBank/DDBJ databases">
        <title>Draft title - Genomic analysis of global carrot germplasm unveils the trajectory of domestication and the origin of high carotenoid orange carrot.</title>
        <authorList>
            <person name="Iorizzo M."/>
            <person name="Ellison S."/>
            <person name="Senalik D."/>
            <person name="Macko-Podgorni A."/>
            <person name="Grzebelus D."/>
            <person name="Bostan H."/>
            <person name="Rolling W."/>
            <person name="Curaba J."/>
            <person name="Simon P."/>
        </authorList>
    </citation>
    <scope>NUCLEOTIDE SEQUENCE</scope>
    <source>
        <tissue evidence="7">Leaf</tissue>
    </source>
</reference>
<dbReference type="InterPro" id="IPR022357">
    <property type="entry name" value="MIP_CS"/>
</dbReference>
<gene>
    <name evidence="7" type="ORF">DCAR_0207308</name>
</gene>
<proteinExistence type="inferred from homology"/>
<evidence type="ECO:0000256" key="1">
    <source>
        <dbReference type="ARBA" id="ARBA00004141"/>
    </source>
</evidence>
<dbReference type="PRINTS" id="PR00783">
    <property type="entry name" value="MINTRINSICP"/>
</dbReference>
<dbReference type="AlphaFoldDB" id="A0A161X3W9"/>
<evidence type="ECO:0000313" key="8">
    <source>
        <dbReference type="Proteomes" id="UP000077755"/>
    </source>
</evidence>